<organism evidence="1 2">
    <name type="scientific">Pseudomonas panipatensis</name>
    <dbReference type="NCBI Taxonomy" id="428992"/>
    <lineage>
        <taxon>Bacteria</taxon>
        <taxon>Pseudomonadati</taxon>
        <taxon>Pseudomonadota</taxon>
        <taxon>Gammaproteobacteria</taxon>
        <taxon>Pseudomonadales</taxon>
        <taxon>Pseudomonadaceae</taxon>
        <taxon>Pseudomonas</taxon>
    </lineage>
</organism>
<dbReference type="AlphaFoldDB" id="A0A1G8I6Y8"/>
<evidence type="ECO:0000313" key="1">
    <source>
        <dbReference type="EMBL" id="SDI14521.1"/>
    </source>
</evidence>
<gene>
    <name evidence="1" type="ORF">SAMN05216272_10661</name>
</gene>
<protein>
    <submittedName>
        <fullName evidence="1">Uncharacterized protein</fullName>
    </submittedName>
</protein>
<accession>A0A1G8I6Y8</accession>
<name>A0A1G8I6Y8_9PSED</name>
<dbReference type="Proteomes" id="UP000199636">
    <property type="component" value="Unassembled WGS sequence"/>
</dbReference>
<evidence type="ECO:0000313" key="2">
    <source>
        <dbReference type="Proteomes" id="UP000199636"/>
    </source>
</evidence>
<reference evidence="2" key="1">
    <citation type="submission" date="2016-10" db="EMBL/GenBank/DDBJ databases">
        <authorList>
            <person name="Varghese N."/>
            <person name="Submissions S."/>
        </authorList>
    </citation>
    <scope>NUCLEOTIDE SEQUENCE [LARGE SCALE GENOMIC DNA]</scope>
    <source>
        <strain evidence="2">CCM 7469</strain>
    </source>
</reference>
<proteinExistence type="predicted"/>
<keyword evidence="2" id="KW-1185">Reference proteome</keyword>
<dbReference type="EMBL" id="FNDS01000006">
    <property type="protein sequence ID" value="SDI14521.1"/>
    <property type="molecule type" value="Genomic_DNA"/>
</dbReference>
<sequence>MLAARMQACRTRAWGIAEGRDYTESGGCGKGNPGGFKGLMAQAIRRLRRSWDGHRQCRLNGYWKGFSCDHLSELTL</sequence>